<evidence type="ECO:0000313" key="2">
    <source>
        <dbReference type="Proteomes" id="UP001224890"/>
    </source>
</evidence>
<reference evidence="1" key="1">
    <citation type="submission" date="2021-06" db="EMBL/GenBank/DDBJ databases">
        <title>Comparative genomics, transcriptomics and evolutionary studies reveal genomic signatures of adaptation to plant cell wall in hemibiotrophic fungi.</title>
        <authorList>
            <consortium name="DOE Joint Genome Institute"/>
            <person name="Baroncelli R."/>
            <person name="Diaz J.F."/>
            <person name="Benocci T."/>
            <person name="Peng M."/>
            <person name="Battaglia E."/>
            <person name="Haridas S."/>
            <person name="Andreopoulos W."/>
            <person name="Labutti K."/>
            <person name="Pangilinan J."/>
            <person name="Floch G.L."/>
            <person name="Makela M.R."/>
            <person name="Henrissat B."/>
            <person name="Grigoriev I.V."/>
            <person name="Crouch J.A."/>
            <person name="De Vries R.P."/>
            <person name="Sukno S.A."/>
            <person name="Thon M.R."/>
        </authorList>
    </citation>
    <scope>NUCLEOTIDE SEQUENCE</scope>
    <source>
        <strain evidence="1">CBS 193.32</strain>
    </source>
</reference>
<dbReference type="EMBL" id="JAHMHR010000037">
    <property type="protein sequence ID" value="KAK1672571.1"/>
    <property type="molecule type" value="Genomic_DNA"/>
</dbReference>
<keyword evidence="2" id="KW-1185">Reference proteome</keyword>
<name>A0AAJ0AIZ2_9PEZI</name>
<feature type="non-terminal residue" evidence="1">
    <location>
        <position position="259"/>
    </location>
</feature>
<evidence type="ECO:0000313" key="1">
    <source>
        <dbReference type="EMBL" id="KAK1672571.1"/>
    </source>
</evidence>
<dbReference type="GeneID" id="85460076"/>
<dbReference type="Proteomes" id="UP001224890">
    <property type="component" value="Unassembled WGS sequence"/>
</dbReference>
<dbReference type="RefSeq" id="XP_060426574.1">
    <property type="nucleotide sequence ID" value="XM_060575550.1"/>
</dbReference>
<sequence>MLTEGLRYLQDQTPLLLWLSSLSSSLMCRLVRPPSFWRSIGQKKDDDGKKFKSCTTGEQPRDWATNRRMICQAPSSLQMCMSQFGANAQDGLDEPCVAWLDDSSPNDGFSPIAVWRYPPRTISDFGHHPALHWLPPCRSRGIGREHLAHWRNPSSQQILSSTQGYILQQVQIRYRLSTGATDYGRGWAMLDGSGIQGKSLACLGSLSSCDGCLFSTSENTPPWLRAQRSPPRGGTETQRAGFILTNAVDLFTQVTCTSV</sequence>
<comment type="caution">
    <text evidence="1">The sequence shown here is derived from an EMBL/GenBank/DDBJ whole genome shotgun (WGS) entry which is preliminary data.</text>
</comment>
<accession>A0AAJ0AIZ2</accession>
<gene>
    <name evidence="1" type="ORF">BDP55DRAFT_672762</name>
</gene>
<organism evidence="1 2">
    <name type="scientific">Colletotrichum godetiae</name>
    <dbReference type="NCBI Taxonomy" id="1209918"/>
    <lineage>
        <taxon>Eukaryota</taxon>
        <taxon>Fungi</taxon>
        <taxon>Dikarya</taxon>
        <taxon>Ascomycota</taxon>
        <taxon>Pezizomycotina</taxon>
        <taxon>Sordariomycetes</taxon>
        <taxon>Hypocreomycetidae</taxon>
        <taxon>Glomerellales</taxon>
        <taxon>Glomerellaceae</taxon>
        <taxon>Colletotrichum</taxon>
        <taxon>Colletotrichum acutatum species complex</taxon>
    </lineage>
</organism>
<dbReference type="AlphaFoldDB" id="A0AAJ0AIZ2"/>
<proteinExistence type="predicted"/>
<protein>
    <submittedName>
        <fullName evidence="1">Uncharacterized protein</fullName>
    </submittedName>
</protein>